<dbReference type="AlphaFoldDB" id="A0AA39DIB6"/>
<accession>A0AA39DIB6</accession>
<keyword evidence="1" id="KW-1133">Transmembrane helix</keyword>
<comment type="caution">
    <text evidence="2">The sequence shown here is derived from an EMBL/GenBank/DDBJ whole genome shotgun (WGS) entry which is preliminary data.</text>
</comment>
<dbReference type="EMBL" id="JARBHA010000013">
    <property type="protein sequence ID" value="KAJ9685059.1"/>
    <property type="molecule type" value="Genomic_DNA"/>
</dbReference>
<name>A0AA39DIB6_VITRO</name>
<reference evidence="2 3" key="1">
    <citation type="journal article" date="2023" name="BMC Biotechnol.">
        <title>Vitis rotundifolia cv Carlos genome sequencing.</title>
        <authorList>
            <person name="Huff M."/>
            <person name="Hulse-Kemp A."/>
            <person name="Scheffler B."/>
            <person name="Youngblood R."/>
            <person name="Simpson S."/>
            <person name="Babiker E."/>
            <person name="Staton M."/>
        </authorList>
    </citation>
    <scope>NUCLEOTIDE SEQUENCE [LARGE SCALE GENOMIC DNA]</scope>
    <source>
        <tissue evidence="2">Leaf</tissue>
    </source>
</reference>
<sequence length="139" mass="16499">MICLVGKKITEPFSLCLCASKKKKKNKETNLVVWLDNNKHLIVNYFSPVLHWLLEGSPCSYYISESKIYTWEDLGQLKIFWDQTAFNSLAGLIKILIKIFIGLKFYENIQIMTRFLNFDQLFQISFLHIPFFYFFLFFG</sequence>
<proteinExistence type="predicted"/>
<gene>
    <name evidence="2" type="ORF">PVL29_017190</name>
</gene>
<feature type="transmembrane region" description="Helical" evidence="1">
    <location>
        <begin position="85"/>
        <end position="106"/>
    </location>
</feature>
<organism evidence="2 3">
    <name type="scientific">Vitis rotundifolia</name>
    <name type="common">Muscadine grape</name>
    <dbReference type="NCBI Taxonomy" id="103349"/>
    <lineage>
        <taxon>Eukaryota</taxon>
        <taxon>Viridiplantae</taxon>
        <taxon>Streptophyta</taxon>
        <taxon>Embryophyta</taxon>
        <taxon>Tracheophyta</taxon>
        <taxon>Spermatophyta</taxon>
        <taxon>Magnoliopsida</taxon>
        <taxon>eudicotyledons</taxon>
        <taxon>Gunneridae</taxon>
        <taxon>Pentapetalae</taxon>
        <taxon>rosids</taxon>
        <taxon>Vitales</taxon>
        <taxon>Vitaceae</taxon>
        <taxon>Viteae</taxon>
        <taxon>Vitis</taxon>
    </lineage>
</organism>
<keyword evidence="1" id="KW-0472">Membrane</keyword>
<evidence type="ECO:0000313" key="3">
    <source>
        <dbReference type="Proteomes" id="UP001168098"/>
    </source>
</evidence>
<keyword evidence="1" id="KW-0812">Transmembrane</keyword>
<dbReference type="Proteomes" id="UP001168098">
    <property type="component" value="Unassembled WGS sequence"/>
</dbReference>
<evidence type="ECO:0000256" key="1">
    <source>
        <dbReference type="SAM" id="Phobius"/>
    </source>
</evidence>
<feature type="transmembrane region" description="Helical" evidence="1">
    <location>
        <begin position="118"/>
        <end position="138"/>
    </location>
</feature>
<evidence type="ECO:0000313" key="2">
    <source>
        <dbReference type="EMBL" id="KAJ9685059.1"/>
    </source>
</evidence>
<keyword evidence="3" id="KW-1185">Reference proteome</keyword>
<protein>
    <submittedName>
        <fullName evidence="2">Uncharacterized protein</fullName>
    </submittedName>
</protein>